<evidence type="ECO:0000313" key="4">
    <source>
        <dbReference type="EMBL" id="KAJ6243491.1"/>
    </source>
</evidence>
<dbReference type="SMART" id="SM00175">
    <property type="entry name" value="RAB"/>
    <property type="match status" value="1"/>
</dbReference>
<dbReference type="PANTHER" id="PTHR47977">
    <property type="entry name" value="RAS-RELATED PROTEIN RAB"/>
    <property type="match status" value="1"/>
</dbReference>
<dbReference type="InterPro" id="IPR050227">
    <property type="entry name" value="Rab"/>
</dbReference>
<proteinExistence type="predicted"/>
<dbReference type="SMART" id="SM00174">
    <property type="entry name" value="RHO"/>
    <property type="match status" value="1"/>
</dbReference>
<dbReference type="Gene3D" id="3.40.50.300">
    <property type="entry name" value="P-loop containing nucleotide triphosphate hydrolases"/>
    <property type="match status" value="1"/>
</dbReference>
<dbReference type="PROSITE" id="PS51421">
    <property type="entry name" value="RAS"/>
    <property type="match status" value="1"/>
</dbReference>
<dbReference type="PRINTS" id="PR00449">
    <property type="entry name" value="RASTRNSFRMNG"/>
</dbReference>
<evidence type="ECO:0000256" key="2">
    <source>
        <dbReference type="ARBA" id="ARBA00023134"/>
    </source>
</evidence>
<dbReference type="SUPFAM" id="SSF52540">
    <property type="entry name" value="P-loop containing nucleoside triphosphate hydrolases"/>
    <property type="match status" value="1"/>
</dbReference>
<dbReference type="CDD" id="cd00154">
    <property type="entry name" value="Rab"/>
    <property type="match status" value="1"/>
</dbReference>
<dbReference type="InterPro" id="IPR027417">
    <property type="entry name" value="P-loop_NTPase"/>
</dbReference>
<sequence length="456" mass="52681">MSNILPELKNVELSSSETQLLEGIDTNLPKSKIRSLLRSKVLVSLNDGLSKTVLIGHSPSGKSSLLSRFAYGTFVEEHNYTIGVEFGSKVVEVEEGSKRKLQIWDTAGQERFRSVTVSYYRGASVIFILFDITSHASFEPLTTWMADAIKYSKEDTVKLLVGTKLDKQEERLVSMDEIEEFCNKHGCKYIEVSNKTGENVEELFGYAARLCTDKSMKESFPNYYSFCKTAEDYYEEYLDLGNGNKGFMDIFESKLLADGKIKDIPVHKFLLEKRIERGFEDIKLILEKETLENIENFLVWVYGGKYRRFKIQVAEICKKFGIDNVEERELQYTLDNLYKDEESKDYSIIAVNKEEGEEEEEEEEEEIPVHKFVLLARSGLFRELFKNIDEKSKRVKDYSGKAIESLEVLIKYFYTGVIELTADHDPELIKEDLKDASEYYQLSKNSKFDELLQEIN</sequence>
<dbReference type="Pfam" id="PF00651">
    <property type="entry name" value="BTB"/>
    <property type="match status" value="1"/>
</dbReference>
<dbReference type="SUPFAM" id="SSF54695">
    <property type="entry name" value="POZ domain"/>
    <property type="match status" value="1"/>
</dbReference>
<evidence type="ECO:0000259" key="3">
    <source>
        <dbReference type="PROSITE" id="PS50097"/>
    </source>
</evidence>
<dbReference type="PROSITE" id="PS51419">
    <property type="entry name" value="RAB"/>
    <property type="match status" value="1"/>
</dbReference>
<dbReference type="InterPro" id="IPR000210">
    <property type="entry name" value="BTB/POZ_dom"/>
</dbReference>
<dbReference type="NCBIfam" id="TIGR00231">
    <property type="entry name" value="small_GTP"/>
    <property type="match status" value="1"/>
</dbReference>
<dbReference type="SMART" id="SM00176">
    <property type="entry name" value="RAN"/>
    <property type="match status" value="1"/>
</dbReference>
<dbReference type="PROSITE" id="PS50097">
    <property type="entry name" value="BTB"/>
    <property type="match status" value="1"/>
</dbReference>
<dbReference type="CDD" id="cd18186">
    <property type="entry name" value="BTB_POZ_ZBTB_KLHL-like"/>
    <property type="match status" value="1"/>
</dbReference>
<gene>
    <name evidence="4" type="ORF">M0813_21928</name>
</gene>
<evidence type="ECO:0000256" key="1">
    <source>
        <dbReference type="ARBA" id="ARBA00022741"/>
    </source>
</evidence>
<dbReference type="Proteomes" id="UP001150062">
    <property type="component" value="Unassembled WGS sequence"/>
</dbReference>
<name>A0ABQ8YFZ0_9EUKA</name>
<keyword evidence="1" id="KW-0547">Nucleotide-binding</keyword>
<dbReference type="InterPro" id="IPR005225">
    <property type="entry name" value="Small_GTP-bd"/>
</dbReference>
<accession>A0ABQ8YFZ0</accession>
<feature type="domain" description="BTB" evidence="3">
    <location>
        <begin position="344"/>
        <end position="422"/>
    </location>
</feature>
<dbReference type="InterPro" id="IPR001806">
    <property type="entry name" value="Small_GTPase"/>
</dbReference>
<evidence type="ECO:0000313" key="5">
    <source>
        <dbReference type="Proteomes" id="UP001150062"/>
    </source>
</evidence>
<keyword evidence="2" id="KW-0342">GTP-binding</keyword>
<reference evidence="4" key="1">
    <citation type="submission" date="2022-08" db="EMBL/GenBank/DDBJ databases">
        <title>Novel sulfate-reducing endosymbionts in the free-living metamonad Anaeramoeba.</title>
        <authorList>
            <person name="Jerlstrom-Hultqvist J."/>
            <person name="Cepicka I."/>
            <person name="Gallot-Lavallee L."/>
            <person name="Salas-Leiva D."/>
            <person name="Curtis B.A."/>
            <person name="Zahonova K."/>
            <person name="Pipaliya S."/>
            <person name="Dacks J."/>
            <person name="Roger A.J."/>
        </authorList>
    </citation>
    <scope>NUCLEOTIDE SEQUENCE</scope>
    <source>
        <strain evidence="4">Schooner1</strain>
    </source>
</reference>
<dbReference type="Pfam" id="PF00071">
    <property type="entry name" value="Ras"/>
    <property type="match status" value="1"/>
</dbReference>
<keyword evidence="5" id="KW-1185">Reference proteome</keyword>
<dbReference type="PROSITE" id="PS51420">
    <property type="entry name" value="RHO"/>
    <property type="match status" value="1"/>
</dbReference>
<organism evidence="4 5">
    <name type="scientific">Anaeramoeba flamelloides</name>
    <dbReference type="NCBI Taxonomy" id="1746091"/>
    <lineage>
        <taxon>Eukaryota</taxon>
        <taxon>Metamonada</taxon>
        <taxon>Anaeramoebidae</taxon>
        <taxon>Anaeramoeba</taxon>
    </lineage>
</organism>
<dbReference type="SMART" id="SM00173">
    <property type="entry name" value="RAS"/>
    <property type="match status" value="1"/>
</dbReference>
<dbReference type="Gene3D" id="3.30.710.10">
    <property type="entry name" value="Potassium Channel Kv1.1, Chain A"/>
    <property type="match status" value="1"/>
</dbReference>
<protein>
    <submittedName>
        <fullName evidence="4">Small rab-related gtpase</fullName>
    </submittedName>
</protein>
<comment type="caution">
    <text evidence="4">The sequence shown here is derived from an EMBL/GenBank/DDBJ whole genome shotgun (WGS) entry which is preliminary data.</text>
</comment>
<dbReference type="EMBL" id="JAOAOG010000168">
    <property type="protein sequence ID" value="KAJ6243491.1"/>
    <property type="molecule type" value="Genomic_DNA"/>
</dbReference>
<dbReference type="InterPro" id="IPR011333">
    <property type="entry name" value="SKP1/BTB/POZ_sf"/>
</dbReference>